<dbReference type="AlphaFoldDB" id="A0AAN6MXB9"/>
<keyword evidence="2" id="KW-0472">Membrane</keyword>
<feature type="region of interest" description="Disordered" evidence="1">
    <location>
        <begin position="359"/>
        <end position="397"/>
    </location>
</feature>
<evidence type="ECO:0000256" key="1">
    <source>
        <dbReference type="SAM" id="MobiDB-lite"/>
    </source>
</evidence>
<name>A0AAN6MXB9_9PEZI</name>
<organism evidence="3 4">
    <name type="scientific">Diplogelasinospora grovesii</name>
    <dbReference type="NCBI Taxonomy" id="303347"/>
    <lineage>
        <taxon>Eukaryota</taxon>
        <taxon>Fungi</taxon>
        <taxon>Dikarya</taxon>
        <taxon>Ascomycota</taxon>
        <taxon>Pezizomycotina</taxon>
        <taxon>Sordariomycetes</taxon>
        <taxon>Sordariomycetidae</taxon>
        <taxon>Sordariales</taxon>
        <taxon>Diplogelasinosporaceae</taxon>
        <taxon>Diplogelasinospora</taxon>
    </lineage>
</organism>
<gene>
    <name evidence="3" type="ORF">QBC46DRAFT_358838</name>
</gene>
<dbReference type="EMBL" id="MU853968">
    <property type="protein sequence ID" value="KAK3934679.1"/>
    <property type="molecule type" value="Genomic_DNA"/>
</dbReference>
<keyword evidence="2" id="KW-1133">Transmembrane helix</keyword>
<evidence type="ECO:0000313" key="3">
    <source>
        <dbReference type="EMBL" id="KAK3934679.1"/>
    </source>
</evidence>
<reference evidence="4" key="1">
    <citation type="journal article" date="2023" name="Mol. Phylogenet. Evol.">
        <title>Genome-scale phylogeny and comparative genomics of the fungal order Sordariales.</title>
        <authorList>
            <person name="Hensen N."/>
            <person name="Bonometti L."/>
            <person name="Westerberg I."/>
            <person name="Brannstrom I.O."/>
            <person name="Guillou S."/>
            <person name="Cros-Aarteil S."/>
            <person name="Calhoun S."/>
            <person name="Haridas S."/>
            <person name="Kuo A."/>
            <person name="Mondo S."/>
            <person name="Pangilinan J."/>
            <person name="Riley R."/>
            <person name="LaButti K."/>
            <person name="Andreopoulos B."/>
            <person name="Lipzen A."/>
            <person name="Chen C."/>
            <person name="Yan M."/>
            <person name="Daum C."/>
            <person name="Ng V."/>
            <person name="Clum A."/>
            <person name="Steindorff A."/>
            <person name="Ohm R.A."/>
            <person name="Martin F."/>
            <person name="Silar P."/>
            <person name="Natvig D.O."/>
            <person name="Lalanne C."/>
            <person name="Gautier V."/>
            <person name="Ament-Velasquez S.L."/>
            <person name="Kruys A."/>
            <person name="Hutchinson M.I."/>
            <person name="Powell A.J."/>
            <person name="Barry K."/>
            <person name="Miller A.N."/>
            <person name="Grigoriev I.V."/>
            <person name="Debuchy R."/>
            <person name="Gladieux P."/>
            <person name="Hiltunen Thoren M."/>
            <person name="Johannesson H."/>
        </authorList>
    </citation>
    <scope>NUCLEOTIDE SEQUENCE [LARGE SCALE GENOMIC DNA]</scope>
    <source>
        <strain evidence="4">CBS 340.73</strain>
    </source>
</reference>
<feature type="region of interest" description="Disordered" evidence="1">
    <location>
        <begin position="1"/>
        <end position="22"/>
    </location>
</feature>
<feature type="compositionally biased region" description="Low complexity" evidence="1">
    <location>
        <begin position="365"/>
        <end position="397"/>
    </location>
</feature>
<sequence length="514" mass="54418">MAVLKDVPTEKRKSRKIKLSKTGNPTSRPFLSRILGMVTSLVVSLALIAVVVFLRKTLPDGSKSAYDPTLKGVLRRREDEGTSEMKVRQHLGERDPVTIGPVATFKPPIIIDVPSVGSAVECITKIVPGKKAKRQGYAQTDCTTSYFTITSSLTPSPSRTSSPRLTFAPTHITNNILPIMSPVVNCTTIEVAGRMAKRSQQVYCSTDVAVVTTSSSPSLMTPSTSAPSSHPPEPSSADPCMTSSVQCPVVKARDTGYECATSFYTIANCYSSTVTSSPAASTSATSQAAFSFSSIVTSSLTSSSTSDLNNSSSVSIAPTSSTDPCVTMWMECPVIEARNGSDSCSTLISTFTSCLSAPATPSPGIPSNSTSSSRAILTSGSNSSTPGITPTSSSSPPVMSTKLNNVLNANPHPVVTLKQSDPVILHTTLYRFVVARLKPCFVAHIRTGHVFNARLFGTKAVVYIIIYMVTSAVIYAVSSLDFNFIVSRADDLGRIAALGSQLLSHDGGMHHKHD</sequence>
<evidence type="ECO:0000313" key="4">
    <source>
        <dbReference type="Proteomes" id="UP001303473"/>
    </source>
</evidence>
<accession>A0AAN6MXB9</accession>
<proteinExistence type="predicted"/>
<protein>
    <submittedName>
        <fullName evidence="3">Uncharacterized protein</fullName>
    </submittedName>
</protein>
<keyword evidence="2" id="KW-0812">Transmembrane</keyword>
<comment type="caution">
    <text evidence="3">The sequence shown here is derived from an EMBL/GenBank/DDBJ whole genome shotgun (WGS) entry which is preliminary data.</text>
</comment>
<keyword evidence="4" id="KW-1185">Reference proteome</keyword>
<dbReference type="Proteomes" id="UP001303473">
    <property type="component" value="Unassembled WGS sequence"/>
</dbReference>
<feature type="compositionally biased region" description="Low complexity" evidence="1">
    <location>
        <begin position="214"/>
        <end position="228"/>
    </location>
</feature>
<feature type="region of interest" description="Disordered" evidence="1">
    <location>
        <begin position="302"/>
        <end position="321"/>
    </location>
</feature>
<feature type="region of interest" description="Disordered" evidence="1">
    <location>
        <begin position="214"/>
        <end position="240"/>
    </location>
</feature>
<feature type="transmembrane region" description="Helical" evidence="2">
    <location>
        <begin position="460"/>
        <end position="478"/>
    </location>
</feature>
<feature type="transmembrane region" description="Helical" evidence="2">
    <location>
        <begin position="34"/>
        <end position="54"/>
    </location>
</feature>
<evidence type="ECO:0000256" key="2">
    <source>
        <dbReference type="SAM" id="Phobius"/>
    </source>
</evidence>